<evidence type="ECO:0000313" key="4">
    <source>
        <dbReference type="Proteomes" id="UP001341840"/>
    </source>
</evidence>
<sequence length="106" mass="12113">MFEVTKVKASIGKFMCMTFGGCRNFTRFTNMSLCPWETHRHGLRIKETFVANIRLRRMGNGRPKITRYLNEMERQVCGPRKCSLCGRIGHSRSRCPQRAGPSADGS</sequence>
<accession>A0ABU6Z9V9</accession>
<keyword evidence="1" id="KW-0862">Zinc</keyword>
<comment type="caution">
    <text evidence="3">The sequence shown here is derived from an EMBL/GenBank/DDBJ whole genome shotgun (WGS) entry which is preliminary data.</text>
</comment>
<evidence type="ECO:0000256" key="1">
    <source>
        <dbReference type="PROSITE-ProRule" id="PRU00047"/>
    </source>
</evidence>
<organism evidence="3 4">
    <name type="scientific">Stylosanthes scabra</name>
    <dbReference type="NCBI Taxonomy" id="79078"/>
    <lineage>
        <taxon>Eukaryota</taxon>
        <taxon>Viridiplantae</taxon>
        <taxon>Streptophyta</taxon>
        <taxon>Embryophyta</taxon>
        <taxon>Tracheophyta</taxon>
        <taxon>Spermatophyta</taxon>
        <taxon>Magnoliopsida</taxon>
        <taxon>eudicotyledons</taxon>
        <taxon>Gunneridae</taxon>
        <taxon>Pentapetalae</taxon>
        <taxon>rosids</taxon>
        <taxon>fabids</taxon>
        <taxon>Fabales</taxon>
        <taxon>Fabaceae</taxon>
        <taxon>Papilionoideae</taxon>
        <taxon>50 kb inversion clade</taxon>
        <taxon>dalbergioids sensu lato</taxon>
        <taxon>Dalbergieae</taxon>
        <taxon>Pterocarpus clade</taxon>
        <taxon>Stylosanthes</taxon>
    </lineage>
</organism>
<dbReference type="InterPro" id="IPR036875">
    <property type="entry name" value="Znf_CCHC_sf"/>
</dbReference>
<dbReference type="InterPro" id="IPR001878">
    <property type="entry name" value="Znf_CCHC"/>
</dbReference>
<reference evidence="3 4" key="1">
    <citation type="journal article" date="2023" name="Plants (Basel)">
        <title>Bridging the Gap: Combining Genomics and Transcriptomics Approaches to Understand Stylosanthes scabra, an Orphan Legume from the Brazilian Caatinga.</title>
        <authorList>
            <person name="Ferreira-Neto J.R.C."/>
            <person name="da Silva M.D."/>
            <person name="Binneck E."/>
            <person name="de Melo N.F."/>
            <person name="da Silva R.H."/>
            <person name="de Melo A.L.T.M."/>
            <person name="Pandolfi V."/>
            <person name="Bustamante F.O."/>
            <person name="Brasileiro-Vidal A.C."/>
            <person name="Benko-Iseppon A.M."/>
        </authorList>
    </citation>
    <scope>NUCLEOTIDE SEQUENCE [LARGE SCALE GENOMIC DNA]</scope>
    <source>
        <tissue evidence="3">Leaves</tissue>
    </source>
</reference>
<keyword evidence="1" id="KW-0863">Zinc-finger</keyword>
<dbReference type="Proteomes" id="UP001341840">
    <property type="component" value="Unassembled WGS sequence"/>
</dbReference>
<evidence type="ECO:0000313" key="3">
    <source>
        <dbReference type="EMBL" id="MED6219061.1"/>
    </source>
</evidence>
<name>A0ABU6Z9V9_9FABA</name>
<protein>
    <recommendedName>
        <fullName evidence="2">CCHC-type domain-containing protein</fullName>
    </recommendedName>
</protein>
<keyword evidence="1" id="KW-0479">Metal-binding</keyword>
<proteinExistence type="predicted"/>
<dbReference type="EMBL" id="JASCZI010272003">
    <property type="protein sequence ID" value="MED6219061.1"/>
    <property type="molecule type" value="Genomic_DNA"/>
</dbReference>
<feature type="domain" description="CCHC-type" evidence="2">
    <location>
        <begin position="80"/>
        <end position="97"/>
    </location>
</feature>
<gene>
    <name evidence="3" type="ORF">PIB30_032427</name>
</gene>
<keyword evidence="4" id="KW-1185">Reference proteome</keyword>
<evidence type="ECO:0000259" key="2">
    <source>
        <dbReference type="PROSITE" id="PS50158"/>
    </source>
</evidence>
<dbReference type="SUPFAM" id="SSF57756">
    <property type="entry name" value="Retrovirus zinc finger-like domains"/>
    <property type="match status" value="1"/>
</dbReference>
<dbReference type="PROSITE" id="PS50158">
    <property type="entry name" value="ZF_CCHC"/>
    <property type="match status" value="1"/>
</dbReference>